<dbReference type="SMART" id="SM00448">
    <property type="entry name" value="REC"/>
    <property type="match status" value="1"/>
</dbReference>
<dbReference type="Gene3D" id="3.40.50.2300">
    <property type="match status" value="1"/>
</dbReference>
<dbReference type="CDD" id="cd00383">
    <property type="entry name" value="trans_reg_C"/>
    <property type="match status" value="1"/>
</dbReference>
<keyword evidence="3 5" id="KW-0238">DNA-binding</keyword>
<feature type="domain" description="OmpR/PhoB-type" evidence="7">
    <location>
        <begin position="132"/>
        <end position="229"/>
    </location>
</feature>
<dbReference type="Gene3D" id="1.10.10.10">
    <property type="entry name" value="Winged helix-like DNA-binding domain superfamily/Winged helix DNA-binding domain"/>
    <property type="match status" value="1"/>
</dbReference>
<dbReference type="SUPFAM" id="SSF46894">
    <property type="entry name" value="C-terminal effector domain of the bipartite response regulators"/>
    <property type="match status" value="1"/>
</dbReference>
<dbReference type="AlphaFoldDB" id="A0A395LZ20"/>
<comment type="caution">
    <text evidence="8">The sequence shown here is derived from an EMBL/GenBank/DDBJ whole genome shotgun (WGS) entry which is preliminary data.</text>
</comment>
<dbReference type="GO" id="GO:0000156">
    <property type="term" value="F:phosphorelay response regulator activity"/>
    <property type="evidence" value="ECO:0007669"/>
    <property type="project" value="TreeGrafter"/>
</dbReference>
<evidence type="ECO:0000313" key="9">
    <source>
        <dbReference type="Proteomes" id="UP000266389"/>
    </source>
</evidence>
<evidence type="ECO:0000259" key="6">
    <source>
        <dbReference type="PROSITE" id="PS50110"/>
    </source>
</evidence>
<evidence type="ECO:0000256" key="5">
    <source>
        <dbReference type="PROSITE-ProRule" id="PRU01091"/>
    </source>
</evidence>
<protein>
    <submittedName>
        <fullName evidence="8">DNA-binding response regulator</fullName>
    </submittedName>
</protein>
<dbReference type="Pfam" id="PF00072">
    <property type="entry name" value="Response_reg"/>
    <property type="match status" value="1"/>
</dbReference>
<dbReference type="GO" id="GO:0005829">
    <property type="term" value="C:cytosol"/>
    <property type="evidence" value="ECO:0007669"/>
    <property type="project" value="TreeGrafter"/>
</dbReference>
<dbReference type="SMART" id="SM00862">
    <property type="entry name" value="Trans_reg_C"/>
    <property type="match status" value="1"/>
</dbReference>
<dbReference type="PANTHER" id="PTHR48111">
    <property type="entry name" value="REGULATOR OF RPOS"/>
    <property type="match status" value="1"/>
</dbReference>
<dbReference type="GO" id="GO:0032993">
    <property type="term" value="C:protein-DNA complex"/>
    <property type="evidence" value="ECO:0007669"/>
    <property type="project" value="TreeGrafter"/>
</dbReference>
<evidence type="ECO:0000259" key="7">
    <source>
        <dbReference type="PROSITE" id="PS51755"/>
    </source>
</evidence>
<evidence type="ECO:0000256" key="2">
    <source>
        <dbReference type="ARBA" id="ARBA00023012"/>
    </source>
</evidence>
<evidence type="ECO:0000313" key="8">
    <source>
        <dbReference type="EMBL" id="RFM23755.1"/>
    </source>
</evidence>
<evidence type="ECO:0000256" key="4">
    <source>
        <dbReference type="PROSITE-ProRule" id="PRU00169"/>
    </source>
</evidence>
<dbReference type="InterPro" id="IPR016032">
    <property type="entry name" value="Sig_transdc_resp-reg_C-effctor"/>
</dbReference>
<feature type="modified residue" description="4-aspartylphosphate" evidence="4">
    <location>
        <position position="54"/>
    </location>
</feature>
<feature type="DNA-binding region" description="OmpR/PhoB-type" evidence="5">
    <location>
        <begin position="132"/>
        <end position="229"/>
    </location>
</feature>
<proteinExistence type="predicted"/>
<dbReference type="GO" id="GO:0000976">
    <property type="term" value="F:transcription cis-regulatory region binding"/>
    <property type="evidence" value="ECO:0007669"/>
    <property type="project" value="TreeGrafter"/>
</dbReference>
<feature type="domain" description="Response regulatory" evidence="6">
    <location>
        <begin position="6"/>
        <end position="121"/>
    </location>
</feature>
<name>A0A395LZ20_9BACT</name>
<organism evidence="8 9">
    <name type="scientific">Candidatus Thermochlorobacter aerophilus</name>
    <dbReference type="NCBI Taxonomy" id="1868324"/>
    <lineage>
        <taxon>Bacteria</taxon>
        <taxon>Pseudomonadati</taxon>
        <taxon>Chlorobiota</taxon>
        <taxon>Chlorobiia</taxon>
        <taxon>Chlorobiales</taxon>
        <taxon>Candidatus Thermochlorobacteriaceae</taxon>
        <taxon>Candidatus Thermochlorobacter</taxon>
    </lineage>
</organism>
<reference evidence="8 9" key="1">
    <citation type="journal article" date="2011" name="ISME J.">
        <title>Community ecology of hot spring cyanobacterial mats: predominant populations and their functional potential.</title>
        <authorList>
            <person name="Klatt C.G."/>
            <person name="Wood J.M."/>
            <person name="Rusch D.B."/>
            <person name="Bateson M.M."/>
            <person name="Hamamura N."/>
            <person name="Heidelberg J.F."/>
            <person name="Grossman A.R."/>
            <person name="Bhaya D."/>
            <person name="Cohan F.M."/>
            <person name="Kuhl M."/>
            <person name="Bryant D.A."/>
            <person name="Ward D.M."/>
        </authorList>
    </citation>
    <scope>NUCLEOTIDE SEQUENCE [LARGE SCALE GENOMIC DNA]</scope>
    <source>
        <strain evidence="8">OS</strain>
    </source>
</reference>
<dbReference type="PANTHER" id="PTHR48111:SF40">
    <property type="entry name" value="PHOSPHATE REGULON TRANSCRIPTIONAL REGULATORY PROTEIN PHOB"/>
    <property type="match status" value="1"/>
</dbReference>
<dbReference type="InterPro" id="IPR001789">
    <property type="entry name" value="Sig_transdc_resp-reg_receiver"/>
</dbReference>
<dbReference type="InterPro" id="IPR036388">
    <property type="entry name" value="WH-like_DNA-bd_sf"/>
</dbReference>
<sequence>MSNKNTILIADDELNYVSSLRNYLEKEGFSVVWAKNASEAMAKIAVRPAAVIVDLMRGQAAGLELCRKLRTLPEWRYLPIIIFTSKGEESDEVVCLEVGADDFIHKSAGFRVLSARLHNILRRYTPQTVEEVSSLKVGPLEIDKPTYSVRLNNKEIFLPRKEFELLWVLVSNRGKVFSREMLLRRVWGENVYVTERTVDVHICKIRRRLGTFGKENLETIKGVGYRIKI</sequence>
<dbReference type="PROSITE" id="PS51755">
    <property type="entry name" value="OMPR_PHOB"/>
    <property type="match status" value="1"/>
</dbReference>
<dbReference type="Pfam" id="PF00486">
    <property type="entry name" value="Trans_reg_C"/>
    <property type="match status" value="1"/>
</dbReference>
<dbReference type="EMBL" id="PHFL01000059">
    <property type="protein sequence ID" value="RFM23755.1"/>
    <property type="molecule type" value="Genomic_DNA"/>
</dbReference>
<dbReference type="PROSITE" id="PS50110">
    <property type="entry name" value="RESPONSE_REGULATORY"/>
    <property type="match status" value="1"/>
</dbReference>
<keyword evidence="2" id="KW-0902">Two-component regulatory system</keyword>
<accession>A0A395LZ20</accession>
<dbReference type="InterPro" id="IPR011006">
    <property type="entry name" value="CheY-like_superfamily"/>
</dbReference>
<dbReference type="InterPro" id="IPR001867">
    <property type="entry name" value="OmpR/PhoB-type_DNA-bd"/>
</dbReference>
<keyword evidence="1 4" id="KW-0597">Phosphoprotein</keyword>
<dbReference type="SUPFAM" id="SSF52172">
    <property type="entry name" value="CheY-like"/>
    <property type="match status" value="1"/>
</dbReference>
<gene>
    <name evidence="8" type="ORF">D0433_09525</name>
</gene>
<dbReference type="InterPro" id="IPR039420">
    <property type="entry name" value="WalR-like"/>
</dbReference>
<dbReference type="Proteomes" id="UP000266389">
    <property type="component" value="Unassembled WGS sequence"/>
</dbReference>
<dbReference type="GO" id="GO:0006355">
    <property type="term" value="P:regulation of DNA-templated transcription"/>
    <property type="evidence" value="ECO:0007669"/>
    <property type="project" value="InterPro"/>
</dbReference>
<evidence type="ECO:0000256" key="3">
    <source>
        <dbReference type="ARBA" id="ARBA00023125"/>
    </source>
</evidence>
<evidence type="ECO:0000256" key="1">
    <source>
        <dbReference type="ARBA" id="ARBA00022553"/>
    </source>
</evidence>